<organism evidence="2 3">
    <name type="scientific">Phlyctema vagabunda</name>
    <dbReference type="NCBI Taxonomy" id="108571"/>
    <lineage>
        <taxon>Eukaryota</taxon>
        <taxon>Fungi</taxon>
        <taxon>Dikarya</taxon>
        <taxon>Ascomycota</taxon>
        <taxon>Pezizomycotina</taxon>
        <taxon>Leotiomycetes</taxon>
        <taxon>Helotiales</taxon>
        <taxon>Dermateaceae</taxon>
        <taxon>Phlyctema</taxon>
    </lineage>
</organism>
<comment type="caution">
    <text evidence="2">The sequence shown here is derived from an EMBL/GenBank/DDBJ whole genome shotgun (WGS) entry which is preliminary data.</text>
</comment>
<dbReference type="EMBL" id="JBFCZG010000008">
    <property type="protein sequence ID" value="KAL3419459.1"/>
    <property type="molecule type" value="Genomic_DNA"/>
</dbReference>
<gene>
    <name evidence="2" type="ORF">PVAG01_09681</name>
</gene>
<dbReference type="Proteomes" id="UP001629113">
    <property type="component" value="Unassembled WGS sequence"/>
</dbReference>
<name>A0ABR4P844_9HELO</name>
<evidence type="ECO:0000259" key="1">
    <source>
        <dbReference type="Pfam" id="PF06985"/>
    </source>
</evidence>
<dbReference type="Pfam" id="PF06985">
    <property type="entry name" value="HET"/>
    <property type="match status" value="1"/>
</dbReference>
<reference evidence="2 3" key="1">
    <citation type="submission" date="2024-06" db="EMBL/GenBank/DDBJ databases">
        <title>Complete genome of Phlyctema vagabunda strain 19-DSS-EL-015.</title>
        <authorList>
            <person name="Fiorenzani C."/>
        </authorList>
    </citation>
    <scope>NUCLEOTIDE SEQUENCE [LARGE SCALE GENOMIC DNA]</scope>
    <source>
        <strain evidence="2 3">19-DSS-EL-015</strain>
    </source>
</reference>
<sequence length="637" mass="71763">MSHLPHRTLTPHQKKIRLVHILPEHQTPSLQDFTNADRGGCPSPDPGSFVACTISHVSLDDTPSYTALSYSWGDASLTTPILIDGCIFQVTTNLEAALRRLRRSDTTLALWVDALCIDQGNDMEKSEQLEYMRPIYSQALSVVTWLGPSADDSDIAMQWIDDYGTRACELGIGTKPELQLRHILESFKEQEKSSIGTNLGAFIHDLREELTAAKPKTFVLLCALDALFKRPYWSRIWVVQELASASNAVIVCGERRVSERALHYALRLVRNYRQHQILVYGLDVPIPNPGRMSIVSLRPSRPILLLKARRSVKLSPLMYLLRNFRSFEATDPRDKVFALYGIAGDIEVHGFRPDYSKSCEDVFTDLARALIQNGYMELLSLCEFPKKITDIPSWAPDWSCGVYRSPLQQRMLDRSAETPLTKLEPKFSTSGEFKKTQPKVLEAIGRNMPLLLSGLFLGNVQSLGRSWESEYVISTWLTDLHTLCPGISDVIKPTTRQAMAVWRTAVADQEIRQGIRKPRLSEEKLAFLEDKLKDEDPSNIDEQKLIDLGLGEYCHQISDVARGRRPLCVSGTYLGIGPSETELGDSLFVLLGGEVPYIMRRNNEDKKWRLVGEAYVHGIMDGEILEQSQVVETVAVF</sequence>
<dbReference type="InterPro" id="IPR010730">
    <property type="entry name" value="HET"/>
</dbReference>
<proteinExistence type="predicted"/>
<accession>A0ABR4P844</accession>
<evidence type="ECO:0000313" key="2">
    <source>
        <dbReference type="EMBL" id="KAL3419459.1"/>
    </source>
</evidence>
<evidence type="ECO:0000313" key="3">
    <source>
        <dbReference type="Proteomes" id="UP001629113"/>
    </source>
</evidence>
<dbReference type="PANTHER" id="PTHR24148:SF73">
    <property type="entry name" value="HET DOMAIN PROTEIN (AFU_ORTHOLOGUE AFUA_8G01020)"/>
    <property type="match status" value="1"/>
</dbReference>
<dbReference type="InterPro" id="IPR052895">
    <property type="entry name" value="HetReg/Transcr_Mod"/>
</dbReference>
<feature type="domain" description="Heterokaryon incompatibility" evidence="1">
    <location>
        <begin position="65"/>
        <end position="241"/>
    </location>
</feature>
<dbReference type="Pfam" id="PF26639">
    <property type="entry name" value="Het-6_barrel"/>
    <property type="match status" value="1"/>
</dbReference>
<keyword evidence="3" id="KW-1185">Reference proteome</keyword>
<dbReference type="PANTHER" id="PTHR24148">
    <property type="entry name" value="ANKYRIN REPEAT DOMAIN-CONTAINING PROTEIN 39 HOMOLOG-RELATED"/>
    <property type="match status" value="1"/>
</dbReference>
<protein>
    <submittedName>
        <fullName evidence="2">Heterokaryon incompatibility protein</fullName>
    </submittedName>
</protein>